<sequence>MLTAAKALNLPVVVTEQYPKGLGHTVKELDVKGFPIIEKTQFSMCTAETREHLKSVKNLNSVLLCGIEAHACVQQTAFDLLEDGYDVHILADAVSSRSMVDRMLAFRRMENAGAFITTSESVLLMLCKDAAHPKFKEVQKCIWEVTPDSAILSGQIE</sequence>
<proteinExistence type="inferred from homology"/>
<evidence type="ECO:0000313" key="4">
    <source>
        <dbReference type="Proteomes" id="UP000549394"/>
    </source>
</evidence>
<evidence type="ECO:0000256" key="1">
    <source>
        <dbReference type="ARBA" id="ARBA00006336"/>
    </source>
</evidence>
<dbReference type="PANTHER" id="PTHR14119">
    <property type="entry name" value="HYDROLASE"/>
    <property type="match status" value="1"/>
</dbReference>
<dbReference type="PANTHER" id="PTHR14119:SF3">
    <property type="entry name" value="ISOCHORISMATASE DOMAIN-CONTAINING PROTEIN 2"/>
    <property type="match status" value="1"/>
</dbReference>
<dbReference type="EMBL" id="CAJFCJ010000013">
    <property type="protein sequence ID" value="CAD5120763.1"/>
    <property type="molecule type" value="Genomic_DNA"/>
</dbReference>
<dbReference type="Pfam" id="PF00857">
    <property type="entry name" value="Isochorismatase"/>
    <property type="match status" value="1"/>
</dbReference>
<organism evidence="3 4">
    <name type="scientific">Dimorphilus gyrociliatus</name>
    <dbReference type="NCBI Taxonomy" id="2664684"/>
    <lineage>
        <taxon>Eukaryota</taxon>
        <taxon>Metazoa</taxon>
        <taxon>Spiralia</taxon>
        <taxon>Lophotrochozoa</taxon>
        <taxon>Annelida</taxon>
        <taxon>Polychaeta</taxon>
        <taxon>Polychaeta incertae sedis</taxon>
        <taxon>Dinophilidae</taxon>
        <taxon>Dimorphilus</taxon>
    </lineage>
</organism>
<accession>A0A7I8VYD3</accession>
<dbReference type="AlphaFoldDB" id="A0A7I8VYD3"/>
<keyword evidence="4" id="KW-1185">Reference proteome</keyword>
<dbReference type="InterPro" id="IPR000868">
    <property type="entry name" value="Isochorismatase-like_dom"/>
</dbReference>
<dbReference type="Proteomes" id="UP000549394">
    <property type="component" value="Unassembled WGS sequence"/>
</dbReference>
<comment type="similarity">
    <text evidence="1">Belongs to the isochorismatase family.</text>
</comment>
<gene>
    <name evidence="3" type="ORF">DGYR_LOCUS8808</name>
</gene>
<evidence type="ECO:0000313" key="3">
    <source>
        <dbReference type="EMBL" id="CAD5120763.1"/>
    </source>
</evidence>
<dbReference type="Gene3D" id="3.40.50.850">
    <property type="entry name" value="Isochorismatase-like"/>
    <property type="match status" value="1"/>
</dbReference>
<evidence type="ECO:0000259" key="2">
    <source>
        <dbReference type="Pfam" id="PF00857"/>
    </source>
</evidence>
<dbReference type="OrthoDB" id="269496at2759"/>
<dbReference type="InterPro" id="IPR050993">
    <property type="entry name" value="Isochorismatase_domain"/>
</dbReference>
<dbReference type="InterPro" id="IPR036380">
    <property type="entry name" value="Isochorismatase-like_sf"/>
</dbReference>
<comment type="caution">
    <text evidence="3">The sequence shown here is derived from an EMBL/GenBank/DDBJ whole genome shotgun (WGS) entry which is preliminary data.</text>
</comment>
<reference evidence="3 4" key="1">
    <citation type="submission" date="2020-08" db="EMBL/GenBank/DDBJ databases">
        <authorList>
            <person name="Hejnol A."/>
        </authorList>
    </citation>
    <scope>NUCLEOTIDE SEQUENCE [LARGE SCALE GENOMIC DNA]</scope>
</reference>
<feature type="domain" description="Isochorismatase-like" evidence="2">
    <location>
        <begin position="2"/>
        <end position="120"/>
    </location>
</feature>
<protein>
    <submittedName>
        <fullName evidence="3">DgyrCDS9323</fullName>
    </submittedName>
</protein>
<dbReference type="SUPFAM" id="SSF52499">
    <property type="entry name" value="Isochorismatase-like hydrolases"/>
    <property type="match status" value="1"/>
</dbReference>
<name>A0A7I8VYD3_9ANNE</name>